<organism evidence="2 3">
    <name type="scientific">Nocardia brasiliensis (strain ATCC 700358 / HUJEG-1)</name>
    <dbReference type="NCBI Taxonomy" id="1133849"/>
    <lineage>
        <taxon>Bacteria</taxon>
        <taxon>Bacillati</taxon>
        <taxon>Actinomycetota</taxon>
        <taxon>Actinomycetes</taxon>
        <taxon>Mycobacteriales</taxon>
        <taxon>Nocardiaceae</taxon>
        <taxon>Nocardia</taxon>
    </lineage>
</organism>
<dbReference type="STRING" id="1133849.O3I_024480"/>
<evidence type="ECO:0000313" key="3">
    <source>
        <dbReference type="Proteomes" id="UP000006304"/>
    </source>
</evidence>
<dbReference type="EMBL" id="CP003876">
    <property type="protein sequence ID" value="AFU02849.1"/>
    <property type="molecule type" value="Genomic_DNA"/>
</dbReference>
<protein>
    <submittedName>
        <fullName evidence="2">Uncharacterized protein</fullName>
    </submittedName>
</protein>
<evidence type="ECO:0000313" key="2">
    <source>
        <dbReference type="EMBL" id="AFU02849.1"/>
    </source>
</evidence>
<sequence>MGPSGDALMSTPEPGPAQRIVQWQAEQLRHIQALAGEHARREAQLPGTGLSDEERVAYLADLDGLAAQLEQAEQTALTAGIPSTVIAEVRDYGANAVTAPARAEPGNQQHGLDFESMHTDWLAVDVWDYERMASLEATRLDRIETGRWSFGANHGAAQQFARNLQRRYERVTHLANATKMTPTEAEHTWATSAESLRRIHAVTVETYDELTVMARWNTYAIKDPGPAIPPFIPTDPLTGAPTDPQTVHPPTPQRMIDTARAALRATFAEPTVTADHTADLATDNAAITHAVEHALPADGADWTSEPEPDHHLPNPSAGEGLDAFG</sequence>
<dbReference type="eggNOG" id="ENOG502ZZFM">
    <property type="taxonomic scope" value="Bacteria"/>
</dbReference>
<reference evidence="2 3" key="1">
    <citation type="journal article" date="2012" name="J. Bacteriol.">
        <title>Complete genome sequence of Nocardia brasiliensis HUJEG-1.</title>
        <authorList>
            <person name="Vera-Cabrera L."/>
            <person name="Ortiz-Lopez R."/>
            <person name="Elizondo-Gonzalez R."/>
            <person name="Perez-Maya A.A."/>
            <person name="Ocampo-Candiani J."/>
        </authorList>
    </citation>
    <scope>NUCLEOTIDE SEQUENCE [LARGE SCALE GENOMIC DNA]</scope>
    <source>
        <strain evidence="3">ATCC 700358</strain>
    </source>
</reference>
<dbReference type="KEGG" id="nbr:O3I_024480"/>
<accession>K0F0G2</accession>
<proteinExistence type="predicted"/>
<gene>
    <name evidence="2" type="ORF">O3I_024480</name>
</gene>
<evidence type="ECO:0000256" key="1">
    <source>
        <dbReference type="SAM" id="MobiDB-lite"/>
    </source>
</evidence>
<dbReference type="HOGENOM" id="CLU_854816_0_0_11"/>
<dbReference type="AlphaFoldDB" id="K0F0G2"/>
<dbReference type="Proteomes" id="UP000006304">
    <property type="component" value="Chromosome"/>
</dbReference>
<keyword evidence="3" id="KW-1185">Reference proteome</keyword>
<feature type="region of interest" description="Disordered" evidence="1">
    <location>
        <begin position="298"/>
        <end position="325"/>
    </location>
</feature>
<name>K0F0G2_NOCB7</name>